<dbReference type="PANTHER" id="PTHR33471">
    <property type="entry name" value="ATP-DEPENDENT ZINC METALLOPROTEASE-RELATED"/>
    <property type="match status" value="1"/>
</dbReference>
<accession>A0A7G2E2Y4</accession>
<protein>
    <submittedName>
        <fullName evidence="1">(thale cress) hypothetical protein</fullName>
    </submittedName>
</protein>
<dbReference type="AlphaFoldDB" id="A0A7G2E2Y4"/>
<dbReference type="EMBL" id="LR881466">
    <property type="protein sequence ID" value="CAD5315561.1"/>
    <property type="molecule type" value="Genomic_DNA"/>
</dbReference>
<dbReference type="PANTHER" id="PTHR33471:SF4">
    <property type="entry name" value="T22H22.11 PROTEIN"/>
    <property type="match status" value="1"/>
</dbReference>
<gene>
    <name evidence="1" type="ORF">AT9943_LOCUS3924</name>
</gene>
<dbReference type="Proteomes" id="UP000516314">
    <property type="component" value="Chromosome 1"/>
</dbReference>
<organism evidence="1 2">
    <name type="scientific">Arabidopsis thaliana</name>
    <name type="common">Mouse-ear cress</name>
    <dbReference type="NCBI Taxonomy" id="3702"/>
    <lineage>
        <taxon>Eukaryota</taxon>
        <taxon>Viridiplantae</taxon>
        <taxon>Streptophyta</taxon>
        <taxon>Embryophyta</taxon>
        <taxon>Tracheophyta</taxon>
        <taxon>Spermatophyta</taxon>
        <taxon>Magnoliopsida</taxon>
        <taxon>eudicotyledons</taxon>
        <taxon>Gunneridae</taxon>
        <taxon>Pentapetalae</taxon>
        <taxon>rosids</taxon>
        <taxon>malvids</taxon>
        <taxon>Brassicales</taxon>
        <taxon>Brassicaceae</taxon>
        <taxon>Camelineae</taxon>
        <taxon>Arabidopsis</taxon>
    </lineage>
</organism>
<proteinExistence type="predicted"/>
<sequence>MNSSYLQASRVMVVGSKSPVDRRRKSLERVDKELLRGNYETALSLVKQLKSKHGCLSAFGSAKLLPKKLDMSSKTDLRSLIDSVSRSIESVYVQEDSVRTSKEMEIKTSPEEDWFSVVQHESGHFLVGYLLGVLPRHYEIPTLEAVRQNVSNVTGRVEFVGFEFLKQVGAANQLMKDDVDGQMNQGNISSKVRFPQMDLNGNRTYTIRILRRAILRYCQVERCSAVARLHRIRKGGSYQMGCFQHCLIITFSQRSKSLTCRNHG</sequence>
<name>A0A7G2E2Y4_ARATH</name>
<evidence type="ECO:0000313" key="2">
    <source>
        <dbReference type="Proteomes" id="UP000516314"/>
    </source>
</evidence>
<evidence type="ECO:0000313" key="1">
    <source>
        <dbReference type="EMBL" id="CAD5315561.1"/>
    </source>
</evidence>
<reference evidence="1 2" key="1">
    <citation type="submission" date="2020-09" db="EMBL/GenBank/DDBJ databases">
        <authorList>
            <person name="Ashkenazy H."/>
        </authorList>
    </citation>
    <scope>NUCLEOTIDE SEQUENCE [LARGE SCALE GENOMIC DNA]</scope>
    <source>
        <strain evidence="2">cv. Cdm-0</strain>
    </source>
</reference>